<organism evidence="2 3">
    <name type="scientific">Kipferlia bialata</name>
    <dbReference type="NCBI Taxonomy" id="797122"/>
    <lineage>
        <taxon>Eukaryota</taxon>
        <taxon>Metamonada</taxon>
        <taxon>Carpediemonas-like organisms</taxon>
        <taxon>Kipferlia</taxon>
    </lineage>
</organism>
<name>A0A9K3D6Y9_9EUKA</name>
<accession>A0A9K3D6Y9</accession>
<feature type="coiled-coil region" evidence="1">
    <location>
        <begin position="5"/>
        <end position="32"/>
    </location>
</feature>
<evidence type="ECO:0000313" key="2">
    <source>
        <dbReference type="EMBL" id="GIQ89331.1"/>
    </source>
</evidence>
<dbReference type="AlphaFoldDB" id="A0A9K3D6Y9"/>
<evidence type="ECO:0000313" key="3">
    <source>
        <dbReference type="Proteomes" id="UP000265618"/>
    </source>
</evidence>
<comment type="caution">
    <text evidence="2">The sequence shown here is derived from an EMBL/GenBank/DDBJ whole genome shotgun (WGS) entry which is preliminary data.</text>
</comment>
<evidence type="ECO:0000256" key="1">
    <source>
        <dbReference type="SAM" id="Coils"/>
    </source>
</evidence>
<gene>
    <name evidence="2" type="ORF">KIPB_011770</name>
</gene>
<reference evidence="2 3" key="1">
    <citation type="journal article" date="2018" name="PLoS ONE">
        <title>The draft genome of Kipferlia bialata reveals reductive genome evolution in fornicate parasites.</title>
        <authorList>
            <person name="Tanifuji G."/>
            <person name="Takabayashi S."/>
            <person name="Kume K."/>
            <person name="Takagi M."/>
            <person name="Nakayama T."/>
            <person name="Kamikawa R."/>
            <person name="Inagaki Y."/>
            <person name="Hashimoto T."/>
        </authorList>
    </citation>
    <scope>NUCLEOTIDE SEQUENCE [LARGE SCALE GENOMIC DNA]</scope>
    <source>
        <strain evidence="2">NY0173</strain>
    </source>
</reference>
<keyword evidence="1" id="KW-0175">Coiled coil</keyword>
<dbReference type="Proteomes" id="UP000265618">
    <property type="component" value="Unassembled WGS sequence"/>
</dbReference>
<sequence length="94" mass="10342">MERRGAAVKTELADLKEQNTQLETTLATVLSARQSLPPPISMDTVEAIEAALPAECEWDRQLLTCASEDQALEEYIHALLQIADARDMTSADVQ</sequence>
<feature type="non-terminal residue" evidence="2">
    <location>
        <position position="1"/>
    </location>
</feature>
<protein>
    <submittedName>
        <fullName evidence="2">Uncharacterized protein</fullName>
    </submittedName>
</protein>
<proteinExistence type="predicted"/>
<dbReference type="EMBL" id="BDIP01004930">
    <property type="protein sequence ID" value="GIQ89331.1"/>
    <property type="molecule type" value="Genomic_DNA"/>
</dbReference>
<keyword evidence="3" id="KW-1185">Reference proteome</keyword>